<proteinExistence type="predicted"/>
<comment type="caution">
    <text evidence="1">The sequence shown here is derived from an EMBL/GenBank/DDBJ whole genome shotgun (WGS) entry which is preliminary data.</text>
</comment>
<organism evidence="1">
    <name type="scientific">bioreactor metagenome</name>
    <dbReference type="NCBI Taxonomy" id="1076179"/>
    <lineage>
        <taxon>unclassified sequences</taxon>
        <taxon>metagenomes</taxon>
        <taxon>ecological metagenomes</taxon>
    </lineage>
</organism>
<dbReference type="EMBL" id="VSSQ01000428">
    <property type="protein sequence ID" value="MPL94437.1"/>
    <property type="molecule type" value="Genomic_DNA"/>
</dbReference>
<reference evidence="1" key="1">
    <citation type="submission" date="2019-08" db="EMBL/GenBank/DDBJ databases">
        <authorList>
            <person name="Kucharzyk K."/>
            <person name="Murdoch R.W."/>
            <person name="Higgins S."/>
            <person name="Loffler F."/>
        </authorList>
    </citation>
    <scope>NUCLEOTIDE SEQUENCE</scope>
</reference>
<name>A0A644VT24_9ZZZZ</name>
<evidence type="ECO:0000313" key="1">
    <source>
        <dbReference type="EMBL" id="MPL94437.1"/>
    </source>
</evidence>
<protein>
    <submittedName>
        <fullName evidence="1">Uncharacterized protein</fullName>
    </submittedName>
</protein>
<dbReference type="AlphaFoldDB" id="A0A644VT24"/>
<sequence>MYENNIEFKLYVGLCGVHINGCKFIDDTGSFEATSIDES</sequence>
<accession>A0A644VT24</accession>
<gene>
    <name evidence="1" type="ORF">SDC9_40590</name>
</gene>